<keyword evidence="4" id="KW-1185">Reference proteome</keyword>
<organism evidence="3 4">
    <name type="scientific">Emericellopsis cladophorae</name>
    <dbReference type="NCBI Taxonomy" id="2686198"/>
    <lineage>
        <taxon>Eukaryota</taxon>
        <taxon>Fungi</taxon>
        <taxon>Dikarya</taxon>
        <taxon>Ascomycota</taxon>
        <taxon>Pezizomycotina</taxon>
        <taxon>Sordariomycetes</taxon>
        <taxon>Hypocreomycetidae</taxon>
        <taxon>Hypocreales</taxon>
        <taxon>Bionectriaceae</taxon>
        <taxon>Emericellopsis</taxon>
    </lineage>
</organism>
<protein>
    <recommendedName>
        <fullName evidence="5">Circumsporozoite protein</fullName>
    </recommendedName>
</protein>
<name>A0A9P9Y2T5_9HYPO</name>
<feature type="compositionally biased region" description="Gly residues" evidence="1">
    <location>
        <begin position="180"/>
        <end position="192"/>
    </location>
</feature>
<feature type="signal peptide" evidence="2">
    <location>
        <begin position="1"/>
        <end position="18"/>
    </location>
</feature>
<evidence type="ECO:0000313" key="4">
    <source>
        <dbReference type="Proteomes" id="UP001055219"/>
    </source>
</evidence>
<dbReference type="Proteomes" id="UP001055219">
    <property type="component" value="Unassembled WGS sequence"/>
</dbReference>
<feature type="compositionally biased region" description="Acidic residues" evidence="1">
    <location>
        <begin position="232"/>
        <end position="242"/>
    </location>
</feature>
<comment type="caution">
    <text evidence="3">The sequence shown here is derived from an EMBL/GenBank/DDBJ whole genome shotgun (WGS) entry which is preliminary data.</text>
</comment>
<reference evidence="3" key="2">
    <citation type="submission" date="2022-07" db="EMBL/GenBank/DDBJ databases">
        <authorList>
            <person name="Goncalves M.F.M."/>
            <person name="Hilario S."/>
            <person name="Van De Peer Y."/>
            <person name="Esteves A.C."/>
            <person name="Alves A."/>
        </authorList>
    </citation>
    <scope>NUCLEOTIDE SEQUENCE</scope>
    <source>
        <strain evidence="3">MUM 19.33</strain>
    </source>
</reference>
<feature type="region of interest" description="Disordered" evidence="1">
    <location>
        <begin position="176"/>
        <end position="244"/>
    </location>
</feature>
<evidence type="ECO:0000313" key="3">
    <source>
        <dbReference type="EMBL" id="KAI6782290.1"/>
    </source>
</evidence>
<evidence type="ECO:0000256" key="2">
    <source>
        <dbReference type="SAM" id="SignalP"/>
    </source>
</evidence>
<keyword evidence="2" id="KW-0732">Signal</keyword>
<dbReference type="AlphaFoldDB" id="A0A9P9Y2T5"/>
<accession>A0A9P9Y2T5</accession>
<evidence type="ECO:0008006" key="5">
    <source>
        <dbReference type="Google" id="ProtNLM"/>
    </source>
</evidence>
<sequence>MSANKFVAIAALLAVAEARFGQEQVPVAAVQALGAAGFGDPGVAATIAGSIPSALLAASSPCDKLSIADQMIDELGNDPQVIEAALGLVSAETNFNPFAVDVPFVCADPALPATAELRGVTPLVDPAVTGADVANAASAQSLNTPFDAEGLSQAEVMIAQGFTSFTAVDAAGENTVLDGQDGGADAGAGNGADDGADDGAEEEEEEEDDDDDDEADDEEVPAGCPVQAPAAGDDDEADDGADAGDAAGLDFGVCQPTMAFIGGVNGRPADEFTFIPQDSLVAEGQQEALNPNIITNRICDQLVNVCDASEAAIAACEDAQAEIEALGTRDQSTADTWNALLGFAGTDSSAPSV</sequence>
<dbReference type="OrthoDB" id="2141239at2759"/>
<gene>
    <name evidence="3" type="ORF">J7T54_008376</name>
</gene>
<dbReference type="RefSeq" id="XP_051363146.1">
    <property type="nucleotide sequence ID" value="XM_051505408.1"/>
</dbReference>
<feature type="chain" id="PRO_5040339156" description="Circumsporozoite protein" evidence="2">
    <location>
        <begin position="19"/>
        <end position="353"/>
    </location>
</feature>
<proteinExistence type="predicted"/>
<evidence type="ECO:0000256" key="1">
    <source>
        <dbReference type="SAM" id="MobiDB-lite"/>
    </source>
</evidence>
<dbReference type="EMBL" id="JAGIXG020000014">
    <property type="protein sequence ID" value="KAI6782290.1"/>
    <property type="molecule type" value="Genomic_DNA"/>
</dbReference>
<feature type="compositionally biased region" description="Acidic residues" evidence="1">
    <location>
        <begin position="194"/>
        <end position="220"/>
    </location>
</feature>
<reference evidence="3" key="1">
    <citation type="journal article" date="2021" name="J Fungi (Basel)">
        <title>Genomic and Metabolomic Analyses of the Marine Fungus Emericellopsis cladophorae: Insights into Saltwater Adaptability Mechanisms and Its Biosynthetic Potential.</title>
        <authorList>
            <person name="Goncalves M.F.M."/>
            <person name="Hilario S."/>
            <person name="Van de Peer Y."/>
            <person name="Esteves A.C."/>
            <person name="Alves A."/>
        </authorList>
    </citation>
    <scope>NUCLEOTIDE SEQUENCE</scope>
    <source>
        <strain evidence="3">MUM 19.33</strain>
    </source>
</reference>
<dbReference type="GeneID" id="75834847"/>